<dbReference type="SUPFAM" id="SSF46689">
    <property type="entry name" value="Homeodomain-like"/>
    <property type="match status" value="1"/>
</dbReference>
<comment type="caution">
    <text evidence="6">The sequence shown here is derived from an EMBL/GenBank/DDBJ whole genome shotgun (WGS) entry which is preliminary data.</text>
</comment>
<accession>A0ABP9EIK5</accession>
<keyword evidence="1" id="KW-0175">Coiled coil</keyword>
<feature type="domain" description="HTH tetR-type" evidence="5">
    <location>
        <begin position="34"/>
        <end position="94"/>
    </location>
</feature>
<sequence>MNPVQELSTLGETHPAKGLPMSIEALTETDDGPRSKRPAILAAAVECFGEAGYEGTKWSAVADRVGIGQTALYHYFESKAHCLLTIMRLGLRNSDAAFHDAVAGAPTALAGLRAAVGAAYALSPPEVQQNRILVANIGLLATARLSEREESERQACRALVARVERNWVDLLEQGIRSGEFPGRDPAIMARSLLGLITGVWRWYRPDGALDLDAIAEFMEGCAVRMVAADTP</sequence>
<keyword evidence="2 3" id="KW-0238">DNA-binding</keyword>
<dbReference type="InterPro" id="IPR050109">
    <property type="entry name" value="HTH-type_TetR-like_transc_reg"/>
</dbReference>
<name>A0ABP9EIK5_9PSEU</name>
<dbReference type="Gene3D" id="1.10.357.10">
    <property type="entry name" value="Tetracycline Repressor, domain 2"/>
    <property type="match status" value="1"/>
</dbReference>
<reference evidence="7" key="1">
    <citation type="journal article" date="2019" name="Int. J. Syst. Evol. Microbiol.">
        <title>The Global Catalogue of Microorganisms (GCM) 10K type strain sequencing project: providing services to taxonomists for standard genome sequencing and annotation.</title>
        <authorList>
            <consortium name="The Broad Institute Genomics Platform"/>
            <consortium name="The Broad Institute Genome Sequencing Center for Infectious Disease"/>
            <person name="Wu L."/>
            <person name="Ma J."/>
        </authorList>
    </citation>
    <scope>NUCLEOTIDE SEQUENCE [LARGE SCALE GENOMIC DNA]</scope>
    <source>
        <strain evidence="7">JCM 17983</strain>
    </source>
</reference>
<dbReference type="PANTHER" id="PTHR30055">
    <property type="entry name" value="HTH-TYPE TRANSCRIPTIONAL REGULATOR RUTR"/>
    <property type="match status" value="1"/>
</dbReference>
<dbReference type="Proteomes" id="UP001500457">
    <property type="component" value="Unassembled WGS sequence"/>
</dbReference>
<feature type="compositionally biased region" description="Polar residues" evidence="4">
    <location>
        <begin position="1"/>
        <end position="11"/>
    </location>
</feature>
<protein>
    <submittedName>
        <fullName evidence="6">TetR/AcrR family transcriptional regulator</fullName>
    </submittedName>
</protein>
<evidence type="ECO:0000313" key="7">
    <source>
        <dbReference type="Proteomes" id="UP001500457"/>
    </source>
</evidence>
<evidence type="ECO:0000259" key="5">
    <source>
        <dbReference type="PROSITE" id="PS50977"/>
    </source>
</evidence>
<evidence type="ECO:0000256" key="3">
    <source>
        <dbReference type="PROSITE-ProRule" id="PRU00335"/>
    </source>
</evidence>
<evidence type="ECO:0000313" key="6">
    <source>
        <dbReference type="EMBL" id="GAA4879231.1"/>
    </source>
</evidence>
<feature type="DNA-binding region" description="H-T-H motif" evidence="3">
    <location>
        <begin position="57"/>
        <end position="76"/>
    </location>
</feature>
<feature type="region of interest" description="Disordered" evidence="4">
    <location>
        <begin position="1"/>
        <end position="21"/>
    </location>
</feature>
<dbReference type="Gene3D" id="1.10.10.60">
    <property type="entry name" value="Homeodomain-like"/>
    <property type="match status" value="1"/>
</dbReference>
<dbReference type="InterPro" id="IPR041490">
    <property type="entry name" value="KstR2_TetR_C"/>
</dbReference>
<dbReference type="PROSITE" id="PS50977">
    <property type="entry name" value="HTH_TETR_2"/>
    <property type="match status" value="1"/>
</dbReference>
<keyword evidence="7" id="KW-1185">Reference proteome</keyword>
<proteinExistence type="predicted"/>
<dbReference type="Pfam" id="PF17932">
    <property type="entry name" value="TetR_C_24"/>
    <property type="match status" value="1"/>
</dbReference>
<dbReference type="InterPro" id="IPR036271">
    <property type="entry name" value="Tet_transcr_reg_TetR-rel_C_sf"/>
</dbReference>
<evidence type="ECO:0000256" key="4">
    <source>
        <dbReference type="SAM" id="MobiDB-lite"/>
    </source>
</evidence>
<evidence type="ECO:0000256" key="1">
    <source>
        <dbReference type="ARBA" id="ARBA00023054"/>
    </source>
</evidence>
<dbReference type="SUPFAM" id="SSF48498">
    <property type="entry name" value="Tetracyclin repressor-like, C-terminal domain"/>
    <property type="match status" value="1"/>
</dbReference>
<dbReference type="Pfam" id="PF00440">
    <property type="entry name" value="TetR_N"/>
    <property type="match status" value="1"/>
</dbReference>
<gene>
    <name evidence="6" type="ORF">GCM10023203_32300</name>
</gene>
<dbReference type="PANTHER" id="PTHR30055:SF183">
    <property type="entry name" value="NUCLEOID OCCLUSION FACTOR SLMA"/>
    <property type="match status" value="1"/>
</dbReference>
<organism evidence="6 7">
    <name type="scientific">Actinomycetospora straminea</name>
    <dbReference type="NCBI Taxonomy" id="663607"/>
    <lineage>
        <taxon>Bacteria</taxon>
        <taxon>Bacillati</taxon>
        <taxon>Actinomycetota</taxon>
        <taxon>Actinomycetes</taxon>
        <taxon>Pseudonocardiales</taxon>
        <taxon>Pseudonocardiaceae</taxon>
        <taxon>Actinomycetospora</taxon>
    </lineage>
</organism>
<dbReference type="InterPro" id="IPR009057">
    <property type="entry name" value="Homeodomain-like_sf"/>
</dbReference>
<dbReference type="PRINTS" id="PR00455">
    <property type="entry name" value="HTHTETR"/>
</dbReference>
<dbReference type="EMBL" id="BAABHQ010000008">
    <property type="protein sequence ID" value="GAA4879231.1"/>
    <property type="molecule type" value="Genomic_DNA"/>
</dbReference>
<dbReference type="InterPro" id="IPR001647">
    <property type="entry name" value="HTH_TetR"/>
</dbReference>
<evidence type="ECO:0000256" key="2">
    <source>
        <dbReference type="ARBA" id="ARBA00023125"/>
    </source>
</evidence>